<reference evidence="2 3" key="1">
    <citation type="submission" date="2020-11" db="EMBL/GenBank/DDBJ databases">
        <title>The genome sequence of Novosphingobium sp. 1Y9A.</title>
        <authorList>
            <person name="Liu Y."/>
        </authorList>
    </citation>
    <scope>NUCLEOTIDE SEQUENCE [LARGE SCALE GENOMIC DNA]</scope>
    <source>
        <strain evidence="2 3">1Y9A</strain>
    </source>
</reference>
<evidence type="ECO:0000313" key="2">
    <source>
        <dbReference type="EMBL" id="MBF9152004.1"/>
    </source>
</evidence>
<feature type="compositionally biased region" description="Basic and acidic residues" evidence="1">
    <location>
        <begin position="399"/>
        <end position="416"/>
    </location>
</feature>
<dbReference type="Proteomes" id="UP000600799">
    <property type="component" value="Unassembled WGS sequence"/>
</dbReference>
<protein>
    <recommendedName>
        <fullName evidence="4">Flagellar hook-length control protein FliK</fullName>
    </recommendedName>
</protein>
<proteinExistence type="predicted"/>
<feature type="compositionally biased region" description="Low complexity" evidence="1">
    <location>
        <begin position="88"/>
        <end position="97"/>
    </location>
</feature>
<sequence>MIDLAALSLPTAAPGLMAAPLQNGGNAAEAAESAAVSPGIAFDALLALQIAPAEPADAPLPECGKILPDPAKLLAALPPVRVADVQARPQPAKAAAKSEAPDEEFENAPELRDAALPDPALIAALFAAPDRPVPTDTADAGTSPEAPRATHAPAASAPAAPQSPAHAAIALARTAQIELAPASEGAAVASQPEAAAAVPTAQIMAARQVRQSKQTGAANAELPEPAARPAPAGDPKQLADREIAEMPRVEAPSTTTMLADRSIATPDTSAPAPLRHEARSERIDFATLVDTLARAREEASPRAITASVNHAEFGRVSLRFDHDEDRGMSVAMSSADPGFARAVSATTEAARTPTESTGQNPQGQPQAQAQAGQGESQRQQPRQAEHTPTRPFANSGSPLRDDEAPRPRTDDRGIYA</sequence>
<feature type="compositionally biased region" description="Low complexity" evidence="1">
    <location>
        <begin position="144"/>
        <end position="166"/>
    </location>
</feature>
<name>A0ABS0HJ18_9SPHN</name>
<feature type="region of interest" description="Disordered" evidence="1">
    <location>
        <begin position="88"/>
        <end position="108"/>
    </location>
</feature>
<feature type="compositionally biased region" description="Low complexity" evidence="1">
    <location>
        <begin position="217"/>
        <end position="231"/>
    </location>
</feature>
<evidence type="ECO:0000313" key="3">
    <source>
        <dbReference type="Proteomes" id="UP000600799"/>
    </source>
</evidence>
<dbReference type="RefSeq" id="WP_196276321.1">
    <property type="nucleotide sequence ID" value="NZ_JADQDC010000009.1"/>
</dbReference>
<feature type="compositionally biased region" description="Polar residues" evidence="1">
    <location>
        <begin position="344"/>
        <end position="357"/>
    </location>
</feature>
<evidence type="ECO:0008006" key="4">
    <source>
        <dbReference type="Google" id="ProtNLM"/>
    </source>
</evidence>
<gene>
    <name evidence="2" type="ORF">I2488_13410</name>
</gene>
<organism evidence="2 3">
    <name type="scientific">Novosphingobium jiangmenense</name>
    <dbReference type="NCBI Taxonomy" id="2791981"/>
    <lineage>
        <taxon>Bacteria</taxon>
        <taxon>Pseudomonadati</taxon>
        <taxon>Pseudomonadota</taxon>
        <taxon>Alphaproteobacteria</taxon>
        <taxon>Sphingomonadales</taxon>
        <taxon>Sphingomonadaceae</taxon>
        <taxon>Novosphingobium</taxon>
    </lineage>
</organism>
<dbReference type="EMBL" id="JADQDC010000009">
    <property type="protein sequence ID" value="MBF9152004.1"/>
    <property type="molecule type" value="Genomic_DNA"/>
</dbReference>
<accession>A0ABS0HJ18</accession>
<feature type="region of interest" description="Disordered" evidence="1">
    <location>
        <begin position="328"/>
        <end position="416"/>
    </location>
</feature>
<feature type="region of interest" description="Disordered" evidence="1">
    <location>
        <begin position="129"/>
        <end position="166"/>
    </location>
</feature>
<evidence type="ECO:0000256" key="1">
    <source>
        <dbReference type="SAM" id="MobiDB-lite"/>
    </source>
</evidence>
<feature type="region of interest" description="Disordered" evidence="1">
    <location>
        <begin position="207"/>
        <end position="278"/>
    </location>
</feature>
<feature type="compositionally biased region" description="Low complexity" evidence="1">
    <location>
        <begin position="358"/>
        <end position="381"/>
    </location>
</feature>
<comment type="caution">
    <text evidence="2">The sequence shown here is derived from an EMBL/GenBank/DDBJ whole genome shotgun (WGS) entry which is preliminary data.</text>
</comment>
<feature type="compositionally biased region" description="Basic and acidic residues" evidence="1">
    <location>
        <begin position="237"/>
        <end position="248"/>
    </location>
</feature>
<keyword evidence="3" id="KW-1185">Reference proteome</keyword>